<dbReference type="OrthoDB" id="74545at2759"/>
<dbReference type="EMBL" id="KZ613464">
    <property type="protein sequence ID" value="PMD28225.1"/>
    <property type="molecule type" value="Genomic_DNA"/>
</dbReference>
<dbReference type="CDD" id="cd01709">
    <property type="entry name" value="RT_like_1"/>
    <property type="match status" value="1"/>
</dbReference>
<dbReference type="STRING" id="1745343.A0A2J6QPN3"/>
<dbReference type="PANTHER" id="PTHR37015:SF2">
    <property type="entry name" value="REVERSE TRANSCRIPTASE DOMAIN-CONTAINING PROTEIN"/>
    <property type="match status" value="1"/>
</dbReference>
<dbReference type="AlphaFoldDB" id="A0A2J6QPN3"/>
<dbReference type="Proteomes" id="UP000235672">
    <property type="component" value="Unassembled WGS sequence"/>
</dbReference>
<evidence type="ECO:0008006" key="4">
    <source>
        <dbReference type="Google" id="ProtNLM"/>
    </source>
</evidence>
<dbReference type="PANTHER" id="PTHR37015">
    <property type="entry name" value="REVERSE TRANSCRIPTASE DOMAIN-CONTAINING PROTEIN"/>
    <property type="match status" value="1"/>
</dbReference>
<feature type="region of interest" description="Disordered" evidence="1">
    <location>
        <begin position="376"/>
        <end position="396"/>
    </location>
</feature>
<proteinExistence type="predicted"/>
<reference evidence="2 3" key="1">
    <citation type="submission" date="2016-05" db="EMBL/GenBank/DDBJ databases">
        <title>A degradative enzymes factory behind the ericoid mycorrhizal symbiosis.</title>
        <authorList>
            <consortium name="DOE Joint Genome Institute"/>
            <person name="Martino E."/>
            <person name="Morin E."/>
            <person name="Grelet G."/>
            <person name="Kuo A."/>
            <person name="Kohler A."/>
            <person name="Daghino S."/>
            <person name="Barry K."/>
            <person name="Choi C."/>
            <person name="Cichocki N."/>
            <person name="Clum A."/>
            <person name="Copeland A."/>
            <person name="Hainaut M."/>
            <person name="Haridas S."/>
            <person name="Labutti K."/>
            <person name="Lindquist E."/>
            <person name="Lipzen A."/>
            <person name="Khouja H.-R."/>
            <person name="Murat C."/>
            <person name="Ohm R."/>
            <person name="Olson A."/>
            <person name="Spatafora J."/>
            <person name="Veneault-Fourrey C."/>
            <person name="Henrissat B."/>
            <person name="Grigoriev I."/>
            <person name="Martin F."/>
            <person name="Perotto S."/>
        </authorList>
    </citation>
    <scope>NUCLEOTIDE SEQUENCE [LARGE SCALE GENOMIC DNA]</scope>
    <source>
        <strain evidence="2 3">UAMH 7357</strain>
    </source>
</reference>
<gene>
    <name evidence="2" type="ORF">NA56DRAFT_560149</name>
</gene>
<protein>
    <recommendedName>
        <fullName evidence="4">Reverse transcriptase domain-containing protein</fullName>
    </recommendedName>
</protein>
<evidence type="ECO:0000256" key="1">
    <source>
        <dbReference type="SAM" id="MobiDB-lite"/>
    </source>
</evidence>
<evidence type="ECO:0000313" key="3">
    <source>
        <dbReference type="Proteomes" id="UP000235672"/>
    </source>
</evidence>
<evidence type="ECO:0000313" key="2">
    <source>
        <dbReference type="EMBL" id="PMD28225.1"/>
    </source>
</evidence>
<accession>A0A2J6QPN3</accession>
<organism evidence="2 3">
    <name type="scientific">Hyaloscypha hepaticicola</name>
    <dbReference type="NCBI Taxonomy" id="2082293"/>
    <lineage>
        <taxon>Eukaryota</taxon>
        <taxon>Fungi</taxon>
        <taxon>Dikarya</taxon>
        <taxon>Ascomycota</taxon>
        <taxon>Pezizomycotina</taxon>
        <taxon>Leotiomycetes</taxon>
        <taxon>Helotiales</taxon>
        <taxon>Hyaloscyphaceae</taxon>
        <taxon>Hyaloscypha</taxon>
    </lineage>
</organism>
<name>A0A2J6QPN3_9HELO</name>
<keyword evidence="3" id="KW-1185">Reference proteome</keyword>
<sequence length="873" mass="99554">MASSDILSQTLSSITSIKLDEIANQRAAFESAKADLLTVVNFEQDQRKKVQKLLEGIEGLEAMGSVKDSPIFCLKNIKQFIEQAHSDPSVSTKLQKDWQAQLEKALDIQSLKFEYASLYGRLVKESISVSEDNGSSVEGSFEPVGRKEMHEQRVKWEEYVFKACETDEIAIHQYLDKLFNANKAVQSAFDNLWASTIQFEEQMATADHFDPTSLKWVIEGLLRSDLVTDEKRKVLKDFLNNAVVLGEVADVLNMRMSSLDKWQWDPNGTPVEQRRQLNGRYRFYHDEDLLQAMLLRYIGVRWSVHFKAQLTRFQSSEGVWKSSSQPVPSADRKRRDYFLGRNEPGAHATFDEGVEGIRGRHFDGEIFLEHLAEETDEKRGGYDDDSVDESDTRKSSQQITQTLLHTLATEIIMKTRLGDEMTVVRTDFEWFGPSLPHSTMFAVLRYFRVSDRWLDFFRRVLEAPMKFVTDGSDAPVMIRKRGTPISGPLSDFLGETVLFCLDFAFNQLTDGARMYRLHDDIWFWGAEKTCVKGWKVMTQFSQLSGLSFNNSKTGSVKITRQPGTKPTTSSALPKGDVRWGFLVLDGASGRFIIDQANVDNHIEELRRQLDACKSVFDWIQAWNVYGARFFTNNFGKPANCFGLAHVDMMLETFSHIQSKLFASTGGSVTSTLKKMISERFGVDDIPEGYLYFPMSMGGLDLKSPFVNLYLIRDTIMKKPDSAMDQFFADEEASYRVAKSNFEKGRVPGRPSTLYSLKSDLDSESFMTFEEFTRYREQASRDLHTAYSKLLEEPVEDEVTVTSDVANLLGGHGGMPRGIQKNSWGHMDSYHRWIIQLYAQEMIHKFGGLNVVDKGLLPTGMVSMFRESRFKWQG</sequence>